<proteinExistence type="predicted"/>
<organism evidence="1 2">
    <name type="scientific">Ureibacillus xyleni</name>
    <dbReference type="NCBI Taxonomy" id="614648"/>
    <lineage>
        <taxon>Bacteria</taxon>
        <taxon>Bacillati</taxon>
        <taxon>Bacillota</taxon>
        <taxon>Bacilli</taxon>
        <taxon>Bacillales</taxon>
        <taxon>Caryophanaceae</taxon>
        <taxon>Ureibacillus</taxon>
    </lineage>
</organism>
<keyword evidence="2" id="KW-1185">Reference proteome</keyword>
<accession>A0A285TVC7</accession>
<gene>
    <name evidence="1" type="ORF">SAMN05880501_1233</name>
</gene>
<dbReference type="Pfam" id="PF13315">
    <property type="entry name" value="DUF4085"/>
    <property type="match status" value="1"/>
</dbReference>
<name>A0A285TVC7_9BACL</name>
<evidence type="ECO:0000313" key="2">
    <source>
        <dbReference type="Proteomes" id="UP000219636"/>
    </source>
</evidence>
<reference evidence="2" key="1">
    <citation type="submission" date="2017-08" db="EMBL/GenBank/DDBJ databases">
        <authorList>
            <person name="Varghese N."/>
            <person name="Submissions S."/>
        </authorList>
    </citation>
    <scope>NUCLEOTIDE SEQUENCE [LARGE SCALE GENOMIC DNA]</scope>
    <source>
        <strain evidence="2">JC22</strain>
    </source>
</reference>
<dbReference type="AlphaFoldDB" id="A0A285TVC7"/>
<sequence>MKYFTKDWYELCQKTSFHLLLEEDPQAQHFSEEYFQQLYNAELHRWLDTQEEIHHCLVTEYGHKETFDRDKEKEQFHDVLLYNLAHFKRGLPETILNQIADLRVFALNKASRDVLDAVTKFCEENDRIIDKVSGDFRKYYQEASKSISKEIVENFAFHDCIVIKVVQNGNSLTLHLDTSGGFTDINEITFENMNILKQDDVLEEAWWLYEEVYKVEDKYEFHVLLQNKNMELIDFIISADRFTFLRGH</sequence>
<dbReference type="RefSeq" id="WP_097075363.1">
    <property type="nucleotide sequence ID" value="NZ_OBMQ01000023.1"/>
</dbReference>
<dbReference type="InterPro" id="IPR025144">
    <property type="entry name" value="DUF4085"/>
</dbReference>
<protein>
    <submittedName>
        <fullName evidence="1">Uncharacterized protein DUF4085</fullName>
    </submittedName>
</protein>
<dbReference type="Proteomes" id="UP000219636">
    <property type="component" value="Unassembled WGS sequence"/>
</dbReference>
<evidence type="ECO:0000313" key="1">
    <source>
        <dbReference type="EMBL" id="SOC27523.1"/>
    </source>
</evidence>
<dbReference type="EMBL" id="OBMQ01000023">
    <property type="protein sequence ID" value="SOC27523.1"/>
    <property type="molecule type" value="Genomic_DNA"/>
</dbReference>
<dbReference type="OrthoDB" id="2563891at2"/>